<feature type="compositionally biased region" description="Basic and acidic residues" evidence="1">
    <location>
        <begin position="423"/>
        <end position="433"/>
    </location>
</feature>
<proteinExistence type="predicted"/>
<evidence type="ECO:0000313" key="3">
    <source>
        <dbReference type="Proteomes" id="UP000271974"/>
    </source>
</evidence>
<gene>
    <name evidence="2" type="ORF">EGW08_018911</name>
</gene>
<feature type="compositionally biased region" description="Low complexity" evidence="1">
    <location>
        <begin position="231"/>
        <end position="250"/>
    </location>
</feature>
<dbReference type="EMBL" id="RQTK01000948">
    <property type="protein sequence ID" value="RUS73339.1"/>
    <property type="molecule type" value="Genomic_DNA"/>
</dbReference>
<evidence type="ECO:0000313" key="2">
    <source>
        <dbReference type="EMBL" id="RUS73339.1"/>
    </source>
</evidence>
<feature type="compositionally biased region" description="Acidic residues" evidence="1">
    <location>
        <begin position="131"/>
        <end position="144"/>
    </location>
</feature>
<accession>A0A433SVR8</accession>
<evidence type="ECO:0000256" key="1">
    <source>
        <dbReference type="SAM" id="MobiDB-lite"/>
    </source>
</evidence>
<protein>
    <submittedName>
        <fullName evidence="2">Uncharacterized protein</fullName>
    </submittedName>
</protein>
<name>A0A433SVR8_ELYCH</name>
<feature type="compositionally biased region" description="Basic and acidic residues" evidence="1">
    <location>
        <begin position="361"/>
        <end position="390"/>
    </location>
</feature>
<keyword evidence="3" id="KW-1185">Reference proteome</keyword>
<feature type="region of interest" description="Disordered" evidence="1">
    <location>
        <begin position="98"/>
        <end position="144"/>
    </location>
</feature>
<feature type="compositionally biased region" description="Low complexity" evidence="1">
    <location>
        <begin position="397"/>
        <end position="408"/>
    </location>
</feature>
<reference evidence="2 3" key="1">
    <citation type="submission" date="2019-01" db="EMBL/GenBank/DDBJ databases">
        <title>A draft genome assembly of the solar-powered sea slug Elysia chlorotica.</title>
        <authorList>
            <person name="Cai H."/>
            <person name="Li Q."/>
            <person name="Fang X."/>
            <person name="Li J."/>
            <person name="Curtis N.E."/>
            <person name="Altenburger A."/>
            <person name="Shibata T."/>
            <person name="Feng M."/>
            <person name="Maeda T."/>
            <person name="Schwartz J.A."/>
            <person name="Shigenobu S."/>
            <person name="Lundholm N."/>
            <person name="Nishiyama T."/>
            <person name="Yang H."/>
            <person name="Hasebe M."/>
            <person name="Li S."/>
            <person name="Pierce S.K."/>
            <person name="Wang J."/>
        </authorList>
    </citation>
    <scope>NUCLEOTIDE SEQUENCE [LARGE SCALE GENOMIC DNA]</scope>
    <source>
        <strain evidence="2">EC2010</strain>
        <tissue evidence="2">Whole organism of an adult</tissue>
    </source>
</reference>
<organism evidence="2 3">
    <name type="scientific">Elysia chlorotica</name>
    <name type="common">Eastern emerald elysia</name>
    <name type="synonym">Sea slug</name>
    <dbReference type="NCBI Taxonomy" id="188477"/>
    <lineage>
        <taxon>Eukaryota</taxon>
        <taxon>Metazoa</taxon>
        <taxon>Spiralia</taxon>
        <taxon>Lophotrochozoa</taxon>
        <taxon>Mollusca</taxon>
        <taxon>Gastropoda</taxon>
        <taxon>Heterobranchia</taxon>
        <taxon>Euthyneura</taxon>
        <taxon>Panpulmonata</taxon>
        <taxon>Sacoglossa</taxon>
        <taxon>Placobranchoidea</taxon>
        <taxon>Plakobranchidae</taxon>
        <taxon>Elysia</taxon>
    </lineage>
</organism>
<sequence length="640" mass="71879">MLLDMKQAEMIALEIEKINCRRAHRLRELRLELRIVKQESEHLNRDLERILCVQLESRKTEAKTLAAKKYQLEHGQLKSALHDSKQLEQVRSLFFPPTDNIKEEKKGREQEKKGREEEKKWRKEEWRDEGSDTDQEEDEHNIEEEKEFLSKVTNSADTMKHLRSRKGSYDAYKQDSIRKKLALLEETSQSPDFTTVVSVSKLVSKVASGWRLKDSRFSQIGVPTGRYGDLSISSASTSSYKSSTSSSSSSPREKRRKSLPGKGKGIPRAWASLQKIGENLERYVSNTALHEGNNVNDEEKVHLNTGHGQIPRQAQRQRTKLPSDWRSKLKRAKSDEIMKSKTDVKVEKQIEASVSDSQIKVMKEDQDQGDLKAVKKDTLQQTKDQSRESTSDDTSDTSDAPSSQSSEAGDSPGKVKKKNVLTSREKRAKKELQIKQNLTRGGHQSVKAPKHKSQADLAEKPGSKKDVKDGAGRSGRKTPPDSRGIKGNTPLDIKNVKGNTPLDRRSIKGNTAPDGRKISRQLENLKVSIKGNTPPYNRSIKGSIKGNTAPDSRRISRSSQGHEFRLVKAVSATWGSSAWGHSLICSHPALGDLVGRPPIMPRAHSCLVPEVASDQYSLDPHSFQMFRCVEQRPFIGSPFG</sequence>
<feature type="region of interest" description="Disordered" evidence="1">
    <location>
        <begin position="303"/>
        <end position="560"/>
    </location>
</feature>
<comment type="caution">
    <text evidence="2">The sequence shown here is derived from an EMBL/GenBank/DDBJ whole genome shotgun (WGS) entry which is preliminary data.</text>
</comment>
<feature type="compositionally biased region" description="Basic and acidic residues" evidence="1">
    <location>
        <begin position="100"/>
        <end position="130"/>
    </location>
</feature>
<feature type="region of interest" description="Disordered" evidence="1">
    <location>
        <begin position="220"/>
        <end position="270"/>
    </location>
</feature>
<dbReference type="Proteomes" id="UP000271974">
    <property type="component" value="Unassembled WGS sequence"/>
</dbReference>
<dbReference type="AlphaFoldDB" id="A0A433SVR8"/>
<feature type="compositionally biased region" description="Basic and acidic residues" evidence="1">
    <location>
        <begin position="453"/>
        <end position="471"/>
    </location>
</feature>
<feature type="compositionally biased region" description="Basic and acidic residues" evidence="1">
    <location>
        <begin position="321"/>
        <end position="350"/>
    </location>
</feature>